<gene>
    <name evidence="5" type="primary">rpmF</name>
    <name evidence="7" type="ORF">NS354_02870</name>
</gene>
<dbReference type="GO" id="GO:0006412">
    <property type="term" value="P:translation"/>
    <property type="evidence" value="ECO:0007669"/>
    <property type="project" value="UniProtKB-UniRule"/>
</dbReference>
<protein>
    <recommendedName>
        <fullName evidence="4 5">Large ribosomal subunit protein bL32</fullName>
    </recommendedName>
</protein>
<keyword evidence="2 5" id="KW-0689">Ribosomal protein</keyword>
<dbReference type="NCBIfam" id="TIGR01031">
    <property type="entry name" value="rpmF_bact"/>
    <property type="match status" value="1"/>
</dbReference>
<evidence type="ECO:0000256" key="5">
    <source>
        <dbReference type="HAMAP-Rule" id="MF_00340"/>
    </source>
</evidence>
<comment type="similarity">
    <text evidence="1 5">Belongs to the bacterial ribosomal protein bL32 family.</text>
</comment>
<dbReference type="HAMAP" id="MF_00340">
    <property type="entry name" value="Ribosomal_bL32"/>
    <property type="match status" value="1"/>
</dbReference>
<evidence type="ECO:0000256" key="1">
    <source>
        <dbReference type="ARBA" id="ARBA00008560"/>
    </source>
</evidence>
<dbReference type="OrthoDB" id="9807363at2"/>
<keyword evidence="8" id="KW-1185">Reference proteome</keyword>
<evidence type="ECO:0000313" key="8">
    <source>
        <dbReference type="Proteomes" id="UP000070810"/>
    </source>
</evidence>
<feature type="region of interest" description="Disordered" evidence="6">
    <location>
        <begin position="1"/>
        <end position="21"/>
    </location>
</feature>
<proteinExistence type="inferred from homology"/>
<keyword evidence="3 5" id="KW-0687">Ribonucleoprotein</keyword>
<name>A0A147EQY4_9MICO</name>
<feature type="compositionally biased region" description="Basic residues" evidence="6">
    <location>
        <begin position="1"/>
        <end position="19"/>
    </location>
</feature>
<evidence type="ECO:0000256" key="4">
    <source>
        <dbReference type="ARBA" id="ARBA00035178"/>
    </source>
</evidence>
<dbReference type="GO" id="GO:0015934">
    <property type="term" value="C:large ribosomal subunit"/>
    <property type="evidence" value="ECO:0007669"/>
    <property type="project" value="InterPro"/>
</dbReference>
<dbReference type="Proteomes" id="UP000070810">
    <property type="component" value="Unassembled WGS sequence"/>
</dbReference>
<evidence type="ECO:0000256" key="3">
    <source>
        <dbReference type="ARBA" id="ARBA00023274"/>
    </source>
</evidence>
<evidence type="ECO:0000256" key="6">
    <source>
        <dbReference type="SAM" id="MobiDB-lite"/>
    </source>
</evidence>
<dbReference type="InterPro" id="IPR002677">
    <property type="entry name" value="Ribosomal_bL32"/>
</dbReference>
<dbReference type="InterPro" id="IPR011332">
    <property type="entry name" value="Ribosomal_zn-bd"/>
</dbReference>
<dbReference type="EMBL" id="LDRK01000013">
    <property type="protein sequence ID" value="KTR86905.1"/>
    <property type="molecule type" value="Genomic_DNA"/>
</dbReference>
<sequence>MAVPKRKMSRSNTRHRRSAWKASAPTLVKTEENGRTVYSLPHRARVVEDSQGNALFLEYKGRKVADV</sequence>
<dbReference type="Pfam" id="PF01783">
    <property type="entry name" value="Ribosomal_L32p"/>
    <property type="match status" value="1"/>
</dbReference>
<comment type="caution">
    <text evidence="7">The sequence shown here is derived from an EMBL/GenBank/DDBJ whole genome shotgun (WGS) entry which is preliminary data.</text>
</comment>
<organism evidence="7 8">
    <name type="scientific">Leucobacter chromiiresistens</name>
    <dbReference type="NCBI Taxonomy" id="1079994"/>
    <lineage>
        <taxon>Bacteria</taxon>
        <taxon>Bacillati</taxon>
        <taxon>Actinomycetota</taxon>
        <taxon>Actinomycetes</taxon>
        <taxon>Micrococcales</taxon>
        <taxon>Microbacteriaceae</taxon>
        <taxon>Leucobacter</taxon>
    </lineage>
</organism>
<accession>A0A147EQY4</accession>
<dbReference type="GO" id="GO:0003735">
    <property type="term" value="F:structural constituent of ribosome"/>
    <property type="evidence" value="ECO:0007669"/>
    <property type="project" value="InterPro"/>
</dbReference>
<evidence type="ECO:0000256" key="2">
    <source>
        <dbReference type="ARBA" id="ARBA00022980"/>
    </source>
</evidence>
<dbReference type="AlphaFoldDB" id="A0A147EQY4"/>
<evidence type="ECO:0000313" key="7">
    <source>
        <dbReference type="EMBL" id="KTR86905.1"/>
    </source>
</evidence>
<dbReference type="SUPFAM" id="SSF57829">
    <property type="entry name" value="Zn-binding ribosomal proteins"/>
    <property type="match status" value="1"/>
</dbReference>
<dbReference type="RefSeq" id="WP_058593106.1">
    <property type="nucleotide sequence ID" value="NZ_LDRK01000013.1"/>
</dbReference>
<reference evidence="7 8" key="1">
    <citation type="journal article" date="2016" name="Front. Microbiol.">
        <title>Genomic Resource of Rice Seed Associated Bacteria.</title>
        <authorList>
            <person name="Midha S."/>
            <person name="Bansal K."/>
            <person name="Sharma S."/>
            <person name="Kumar N."/>
            <person name="Patil P.P."/>
            <person name="Chaudhry V."/>
            <person name="Patil P.B."/>
        </authorList>
    </citation>
    <scope>NUCLEOTIDE SEQUENCE [LARGE SCALE GENOMIC DNA]</scope>
    <source>
        <strain evidence="7 8">NS354</strain>
    </source>
</reference>
<dbReference type="PATRIC" id="fig|1079994.3.peg.504"/>